<accession>A0A0F9EUB0</accession>
<comment type="caution">
    <text evidence="2">The sequence shown here is derived from an EMBL/GenBank/DDBJ whole genome shotgun (WGS) entry which is preliminary data.</text>
</comment>
<dbReference type="EMBL" id="LAZR01035485">
    <property type="protein sequence ID" value="KKL27383.1"/>
    <property type="molecule type" value="Genomic_DNA"/>
</dbReference>
<feature type="compositionally biased region" description="Acidic residues" evidence="1">
    <location>
        <begin position="42"/>
        <end position="56"/>
    </location>
</feature>
<reference evidence="2" key="1">
    <citation type="journal article" date="2015" name="Nature">
        <title>Complex archaea that bridge the gap between prokaryotes and eukaryotes.</title>
        <authorList>
            <person name="Spang A."/>
            <person name="Saw J.H."/>
            <person name="Jorgensen S.L."/>
            <person name="Zaremba-Niedzwiedzka K."/>
            <person name="Martijn J."/>
            <person name="Lind A.E."/>
            <person name="van Eijk R."/>
            <person name="Schleper C."/>
            <person name="Guy L."/>
            <person name="Ettema T.J."/>
        </authorList>
    </citation>
    <scope>NUCLEOTIDE SEQUENCE</scope>
</reference>
<evidence type="ECO:0000256" key="1">
    <source>
        <dbReference type="SAM" id="MobiDB-lite"/>
    </source>
</evidence>
<gene>
    <name evidence="2" type="ORF">LCGC14_2385700</name>
</gene>
<name>A0A0F9EUB0_9ZZZZ</name>
<feature type="region of interest" description="Disordered" evidence="1">
    <location>
        <begin position="36"/>
        <end position="56"/>
    </location>
</feature>
<protein>
    <submittedName>
        <fullName evidence="2">Uncharacterized protein</fullName>
    </submittedName>
</protein>
<dbReference type="AlphaFoldDB" id="A0A0F9EUB0"/>
<sequence length="56" mass="6492">MGYWTLDTEKLDVEGQEVELSMDDLRHIAEAVNQGFTSGEILDQDEEDEENEDDMR</sequence>
<proteinExistence type="predicted"/>
<organism evidence="2">
    <name type="scientific">marine sediment metagenome</name>
    <dbReference type="NCBI Taxonomy" id="412755"/>
    <lineage>
        <taxon>unclassified sequences</taxon>
        <taxon>metagenomes</taxon>
        <taxon>ecological metagenomes</taxon>
    </lineage>
</organism>
<evidence type="ECO:0000313" key="2">
    <source>
        <dbReference type="EMBL" id="KKL27383.1"/>
    </source>
</evidence>